<dbReference type="Gene3D" id="3.40.50.2300">
    <property type="match status" value="1"/>
</dbReference>
<dbReference type="GO" id="GO:0009401">
    <property type="term" value="P:phosphoenolpyruvate-dependent sugar phosphotransferase system"/>
    <property type="evidence" value="ECO:0007669"/>
    <property type="project" value="InterPro"/>
</dbReference>
<dbReference type="GO" id="GO:0003700">
    <property type="term" value="F:DNA-binding transcription factor activity"/>
    <property type="evidence" value="ECO:0007669"/>
    <property type="project" value="InterPro"/>
</dbReference>
<dbReference type="Proteomes" id="UP000277811">
    <property type="component" value="Unassembled WGS sequence"/>
</dbReference>
<keyword evidence="3" id="KW-0805">Transcription regulation</keyword>
<keyword evidence="5" id="KW-0804">Transcription</keyword>
<dbReference type="SMART" id="SM00420">
    <property type="entry name" value="HTH_DEOR"/>
    <property type="match status" value="1"/>
</dbReference>
<evidence type="ECO:0000256" key="4">
    <source>
        <dbReference type="ARBA" id="ARBA00023159"/>
    </source>
</evidence>
<dbReference type="InterPro" id="IPR036095">
    <property type="entry name" value="PTS_EIIB-like_sf"/>
</dbReference>
<dbReference type="OrthoDB" id="3175596at2"/>
<dbReference type="InterPro" id="IPR036388">
    <property type="entry name" value="WH-like_DNA-bd_sf"/>
</dbReference>
<keyword evidence="9" id="KW-1185">Reference proteome</keyword>
<reference evidence="8 9" key="1">
    <citation type="submission" date="2018-06" db="EMBL/GenBank/DDBJ databases">
        <authorList>
            <person name="Strepis N."/>
        </authorList>
    </citation>
    <scope>NUCLEOTIDE SEQUENCE [LARGE SCALE GENOMIC DNA]</scope>
    <source>
        <strain evidence="8">LUCI</strain>
    </source>
</reference>
<dbReference type="PANTHER" id="PTHR30185">
    <property type="entry name" value="CRYPTIC BETA-GLUCOSIDE BGL OPERON ANTITERMINATOR"/>
    <property type="match status" value="1"/>
</dbReference>
<feature type="domain" description="PTS EIIB type-2" evidence="6">
    <location>
        <begin position="412"/>
        <end position="503"/>
    </location>
</feature>
<dbReference type="Pfam" id="PF00874">
    <property type="entry name" value="PRD"/>
    <property type="match status" value="2"/>
</dbReference>
<dbReference type="InterPro" id="IPR011608">
    <property type="entry name" value="PRD"/>
</dbReference>
<evidence type="ECO:0000259" key="7">
    <source>
        <dbReference type="PROSITE" id="PS51372"/>
    </source>
</evidence>
<dbReference type="InterPro" id="IPR036390">
    <property type="entry name" value="WH_DNA-bd_sf"/>
</dbReference>
<dbReference type="PROSITE" id="PS51372">
    <property type="entry name" value="PRD_2"/>
    <property type="match status" value="2"/>
</dbReference>
<dbReference type="InterPro" id="IPR001034">
    <property type="entry name" value="DeoR_HTH"/>
</dbReference>
<evidence type="ECO:0000313" key="9">
    <source>
        <dbReference type="Proteomes" id="UP000277811"/>
    </source>
</evidence>
<feature type="domain" description="PRD" evidence="7">
    <location>
        <begin position="191"/>
        <end position="295"/>
    </location>
</feature>
<organism evidence="8 9">
    <name type="scientific">Lucifera butyrica</name>
    <dbReference type="NCBI Taxonomy" id="1351585"/>
    <lineage>
        <taxon>Bacteria</taxon>
        <taxon>Bacillati</taxon>
        <taxon>Bacillota</taxon>
        <taxon>Negativicutes</taxon>
        <taxon>Veillonellales</taxon>
        <taxon>Veillonellaceae</taxon>
        <taxon>Lucifera</taxon>
    </lineage>
</organism>
<dbReference type="Pfam" id="PF02302">
    <property type="entry name" value="PTS_IIB"/>
    <property type="match status" value="1"/>
</dbReference>
<dbReference type="SUPFAM" id="SSF46785">
    <property type="entry name" value="Winged helix' DNA-binding domain"/>
    <property type="match status" value="1"/>
</dbReference>
<dbReference type="PANTHER" id="PTHR30185:SF18">
    <property type="entry name" value="TRANSCRIPTIONAL REGULATOR MTLR"/>
    <property type="match status" value="1"/>
</dbReference>
<evidence type="ECO:0000256" key="5">
    <source>
        <dbReference type="ARBA" id="ARBA00023163"/>
    </source>
</evidence>
<evidence type="ECO:0000256" key="3">
    <source>
        <dbReference type="ARBA" id="ARBA00023015"/>
    </source>
</evidence>
<dbReference type="EMBL" id="UPPP01000072">
    <property type="protein sequence ID" value="VBB07149.1"/>
    <property type="molecule type" value="Genomic_DNA"/>
</dbReference>
<evidence type="ECO:0000313" key="8">
    <source>
        <dbReference type="EMBL" id="VBB07149.1"/>
    </source>
</evidence>
<evidence type="ECO:0000259" key="6">
    <source>
        <dbReference type="PROSITE" id="PS51099"/>
    </source>
</evidence>
<dbReference type="InterPro" id="IPR036634">
    <property type="entry name" value="PRD_sf"/>
</dbReference>
<dbReference type="CDD" id="cd05568">
    <property type="entry name" value="PTS_IIB_bgl_like"/>
    <property type="match status" value="1"/>
</dbReference>
<dbReference type="InterPro" id="IPR013196">
    <property type="entry name" value="HTH_11"/>
</dbReference>
<feature type="domain" description="PRD" evidence="7">
    <location>
        <begin position="303"/>
        <end position="411"/>
    </location>
</feature>
<dbReference type="Pfam" id="PF05043">
    <property type="entry name" value="Mga"/>
    <property type="match status" value="1"/>
</dbReference>
<gene>
    <name evidence="8" type="ORF">LUCI_2393</name>
</gene>
<dbReference type="SUPFAM" id="SSF63520">
    <property type="entry name" value="PTS-regulatory domain, PRD"/>
    <property type="match status" value="2"/>
</dbReference>
<dbReference type="Gene3D" id="1.10.1790.10">
    <property type="entry name" value="PRD domain"/>
    <property type="match status" value="2"/>
</dbReference>
<dbReference type="InterPro" id="IPR007737">
    <property type="entry name" value="Mga_HTH"/>
</dbReference>
<dbReference type="InterPro" id="IPR050661">
    <property type="entry name" value="BglG_antiterminators"/>
</dbReference>
<dbReference type="Gene3D" id="1.10.10.10">
    <property type="entry name" value="Winged helix-like DNA-binding domain superfamily/Winged helix DNA-binding domain"/>
    <property type="match status" value="2"/>
</dbReference>
<proteinExistence type="predicted"/>
<sequence>MKELQHRQKQILKYLLQMDDFEPVKNIAAALQCSIKTIRNDLAVIEESGVSLERISGRGVRLLPSGRNAIGNRIEENNVLYDLSVEDRRMKILFELFEGTKEKLSIQYLAGKYFVSKTSIVNDFKVIEEKLAKYNLQLRKSIQGTYLTGSETDIRKAMVDMLNTLIGSKSMPLQVENTRIDKETILELEEHFGEFNVSQVKTVIEKAETLLHYRITEPYYINLITHLLILIQRTKQGKTIYSQTKVEKMEDPSFYRVSQKMARWLENALAIKINKEEVFYIYRYLMSSGGVIVQESYADKLNEVDDFLHRMAKEMIDLSAQISQFNFLFTPLLFNSLLLHLKPMINRIEYNIEIKNPLLNEIKEEFPEVMLLLRLVILKIRVRYNLPPISEDEISYIAVYFQSAIEESIDRQNVMIICSTGVGTSHLLAKRVKNQFPEWKIVDIVSAKEMERKTDWEDIDLVLSTVKLTKPVNKPVAYVSALFNKADVSRIRESLLPGYQPVTERIEEDPEISLATDGRYLDSTQAQCWERIVLNNAELCIYSKPAGQQENRPVILKNMDGGKKKVTVILGGEADLSEDLLKRVYHFVIKTEHK</sequence>
<protein>
    <submittedName>
        <fullName evidence="8">Phosphotransferase system eiib component type 2/3</fullName>
    </submittedName>
</protein>
<keyword evidence="1 8" id="KW-0808">Transferase</keyword>
<dbReference type="InterPro" id="IPR013011">
    <property type="entry name" value="PTS_EIIB_2"/>
</dbReference>
<dbReference type="PROSITE" id="PS51099">
    <property type="entry name" value="PTS_EIIB_TYPE_2"/>
    <property type="match status" value="1"/>
</dbReference>
<dbReference type="GO" id="GO:0008982">
    <property type="term" value="F:protein-N(PI)-phosphohistidine-sugar phosphotransferase activity"/>
    <property type="evidence" value="ECO:0007669"/>
    <property type="project" value="InterPro"/>
</dbReference>
<dbReference type="InterPro" id="IPR003501">
    <property type="entry name" value="PTS_EIIB_2/3"/>
</dbReference>
<evidence type="ECO:0000256" key="1">
    <source>
        <dbReference type="ARBA" id="ARBA00022679"/>
    </source>
</evidence>
<keyword evidence="4" id="KW-0010">Activator</keyword>
<name>A0A498R7F5_9FIRM</name>
<dbReference type="Pfam" id="PF08279">
    <property type="entry name" value="HTH_11"/>
    <property type="match status" value="1"/>
</dbReference>
<evidence type="ECO:0000256" key="2">
    <source>
        <dbReference type="ARBA" id="ARBA00022737"/>
    </source>
</evidence>
<keyword evidence="2" id="KW-0677">Repeat</keyword>
<dbReference type="AlphaFoldDB" id="A0A498R7F5"/>
<dbReference type="RefSeq" id="WP_122628092.1">
    <property type="nucleotide sequence ID" value="NZ_UPPP01000072.1"/>
</dbReference>
<accession>A0A498R7F5</accession>
<dbReference type="SUPFAM" id="SSF52794">
    <property type="entry name" value="PTS system IIB component-like"/>
    <property type="match status" value="1"/>
</dbReference>